<dbReference type="Proteomes" id="UP000183208">
    <property type="component" value="Unassembled WGS sequence"/>
</dbReference>
<evidence type="ECO:0000313" key="2">
    <source>
        <dbReference type="EMBL" id="SEE35177.1"/>
    </source>
</evidence>
<organism evidence="2 3">
    <name type="scientific">Bradyrhizobium lablabi</name>
    <dbReference type="NCBI Taxonomy" id="722472"/>
    <lineage>
        <taxon>Bacteria</taxon>
        <taxon>Pseudomonadati</taxon>
        <taxon>Pseudomonadota</taxon>
        <taxon>Alphaproteobacteria</taxon>
        <taxon>Hyphomicrobiales</taxon>
        <taxon>Nitrobacteraceae</taxon>
        <taxon>Bradyrhizobium</taxon>
    </lineage>
</organism>
<feature type="domain" description="DUF2089" evidence="1">
    <location>
        <begin position="47"/>
        <end position="91"/>
    </location>
</feature>
<accession>A0A1H5I4N2</accession>
<name>A0A1H5I4N2_9BRAD</name>
<dbReference type="AlphaFoldDB" id="A0A1H5I4N2"/>
<dbReference type="Pfam" id="PF09862">
    <property type="entry name" value="DUF2089"/>
    <property type="match status" value="1"/>
</dbReference>
<reference evidence="2 3" key="1">
    <citation type="submission" date="2016-10" db="EMBL/GenBank/DDBJ databases">
        <authorList>
            <person name="de Groot N.N."/>
        </authorList>
    </citation>
    <scope>NUCLEOTIDE SEQUENCE [LARGE SCALE GENOMIC DNA]</scope>
    <source>
        <strain evidence="2 3">GAS522</strain>
    </source>
</reference>
<evidence type="ECO:0000313" key="3">
    <source>
        <dbReference type="Proteomes" id="UP000183208"/>
    </source>
</evidence>
<protein>
    <recommendedName>
        <fullName evidence="1">DUF2089 domain-containing protein</fullName>
    </recommendedName>
</protein>
<evidence type="ECO:0000259" key="1">
    <source>
        <dbReference type="Pfam" id="PF09862"/>
    </source>
</evidence>
<dbReference type="InterPro" id="IPR018658">
    <property type="entry name" value="DUF2089"/>
</dbReference>
<dbReference type="EMBL" id="FNTI01000001">
    <property type="protein sequence ID" value="SEE35177.1"/>
    <property type="molecule type" value="Genomic_DNA"/>
</dbReference>
<sequence>MKQIKPDDWQALTELTQGRSFVVERIRLIDSGIAIEGAFELPQLARLSAEDQVFVAAFLRSHGSIKEMEQVFGVSYPTVKARLNRIAGGLEFIDLDPKPPRAEVIERLKRGEITADEAIEVLERRK</sequence>
<proteinExistence type="predicted"/>
<gene>
    <name evidence="2" type="ORF">SAMN05444171_7137</name>
</gene>